<dbReference type="Gene3D" id="1.20.144.10">
    <property type="entry name" value="Phosphatidic acid phosphatase type 2/haloperoxidase"/>
    <property type="match status" value="1"/>
</dbReference>
<dbReference type="GO" id="GO:0008610">
    <property type="term" value="P:lipid biosynthetic process"/>
    <property type="evidence" value="ECO:0007669"/>
    <property type="project" value="TreeGrafter"/>
</dbReference>
<reference evidence="14" key="1">
    <citation type="submission" date="2025-08" db="UniProtKB">
        <authorList>
            <consortium name="RefSeq"/>
        </authorList>
    </citation>
    <scope>IDENTIFICATION</scope>
    <source>
        <tissue evidence="14">Gonads</tissue>
    </source>
</reference>
<evidence type="ECO:0000256" key="9">
    <source>
        <dbReference type="ARBA" id="ARBA00024907"/>
    </source>
</evidence>
<keyword evidence="13" id="KW-1185">Reference proteome</keyword>
<dbReference type="InterPro" id="IPR039667">
    <property type="entry name" value="Dolichyldiphosphatase_PAP2"/>
</dbReference>
<dbReference type="GO" id="GO:0005789">
    <property type="term" value="C:endoplasmic reticulum membrane"/>
    <property type="evidence" value="ECO:0007669"/>
    <property type="project" value="UniProtKB-SubCell"/>
</dbReference>
<dbReference type="KEGG" id="lak:106177054"/>
<evidence type="ECO:0000256" key="11">
    <source>
        <dbReference type="RuleBase" id="RU367078"/>
    </source>
</evidence>
<comment type="similarity">
    <text evidence="3 11">Belongs to the dolichyldiphosphatase family.</text>
</comment>
<keyword evidence="8 11" id="KW-0472">Membrane</keyword>
<feature type="transmembrane region" description="Helical" evidence="11">
    <location>
        <begin position="173"/>
        <end position="205"/>
    </location>
</feature>
<comment type="function">
    <text evidence="9 11">Required for efficient N-glycosylation. Necessary for maintaining optimal levels of dolichol-linked oligosaccharides. Hydrolyzes dolichyl pyrophosphate at a very high rate and dolichyl monophosphate at a much lower rate. Does not act on phosphatidate.</text>
</comment>
<proteinExistence type="inferred from homology"/>
<evidence type="ECO:0000313" key="14">
    <source>
        <dbReference type="RefSeq" id="XP_013415152.1"/>
    </source>
</evidence>
<evidence type="ECO:0000256" key="7">
    <source>
        <dbReference type="ARBA" id="ARBA00022989"/>
    </source>
</evidence>
<dbReference type="SMART" id="SM00014">
    <property type="entry name" value="acidPPc"/>
    <property type="match status" value="1"/>
</dbReference>
<dbReference type="SUPFAM" id="SSF48317">
    <property type="entry name" value="Acid phosphatase/Vanadium-dependent haloperoxidase"/>
    <property type="match status" value="1"/>
</dbReference>
<comment type="catalytic activity">
    <reaction evidence="10 11">
        <text>a di-trans,poly-cis-dolichyl diphosphate + H2O = a di-trans,poly-cis-dolichyl phosphate + phosphate + H(+)</text>
        <dbReference type="Rhea" id="RHEA:14385"/>
        <dbReference type="Rhea" id="RHEA-COMP:19498"/>
        <dbReference type="Rhea" id="RHEA-COMP:19506"/>
        <dbReference type="ChEBI" id="CHEBI:15377"/>
        <dbReference type="ChEBI" id="CHEBI:15378"/>
        <dbReference type="ChEBI" id="CHEBI:43474"/>
        <dbReference type="ChEBI" id="CHEBI:57497"/>
        <dbReference type="ChEBI" id="CHEBI:57683"/>
        <dbReference type="EC" id="3.6.1.43"/>
    </reaction>
</comment>
<gene>
    <name evidence="14" type="primary">LOC106177054</name>
</gene>
<keyword evidence="6 11" id="KW-0256">Endoplasmic reticulum</keyword>
<dbReference type="EC" id="3.6.1.43" evidence="11"/>
<dbReference type="Pfam" id="PF01569">
    <property type="entry name" value="PAP2"/>
    <property type="match status" value="1"/>
</dbReference>
<dbReference type="Proteomes" id="UP000085678">
    <property type="component" value="Unplaced"/>
</dbReference>
<dbReference type="PANTHER" id="PTHR11247">
    <property type="entry name" value="PALMITOYL-PROTEIN THIOESTERASE/DOLICHYLDIPHOSPHATASE 1"/>
    <property type="match status" value="1"/>
</dbReference>
<dbReference type="UniPathway" id="UPA00378"/>
<evidence type="ECO:0000256" key="3">
    <source>
        <dbReference type="ARBA" id="ARBA00005518"/>
    </source>
</evidence>
<evidence type="ECO:0000256" key="4">
    <source>
        <dbReference type="ARBA" id="ARBA00022692"/>
    </source>
</evidence>
<comment type="pathway">
    <text evidence="2 11">Protein modification; protein glycosylation.</text>
</comment>
<feature type="domain" description="Phosphatidic acid phosphatase type 2/haloperoxidase" evidence="12">
    <location>
        <begin position="71"/>
        <end position="188"/>
    </location>
</feature>
<feature type="transmembrane region" description="Helical" evidence="11">
    <location>
        <begin position="112"/>
        <end position="130"/>
    </location>
</feature>
<keyword evidence="7 11" id="KW-1133">Transmembrane helix</keyword>
<protein>
    <recommendedName>
        <fullName evidence="11">Dolichyldiphosphatase</fullName>
        <ecNumber evidence="11">3.6.1.43</ecNumber>
    </recommendedName>
</protein>
<name>A0A1S3JXW9_LINAN</name>
<dbReference type="FunFam" id="1.20.144.10:FF:000003">
    <property type="entry name" value="Dolichyldiphosphatase 1"/>
    <property type="match status" value="1"/>
</dbReference>
<evidence type="ECO:0000256" key="5">
    <source>
        <dbReference type="ARBA" id="ARBA00022801"/>
    </source>
</evidence>
<accession>A0A1S3JXW9</accession>
<dbReference type="AlphaFoldDB" id="A0A1S3JXW9"/>
<feature type="transmembrane region" description="Helical" evidence="11">
    <location>
        <begin position="40"/>
        <end position="65"/>
    </location>
</feature>
<comment type="subcellular location">
    <subcellularLocation>
        <location evidence="1 11">Endoplasmic reticulum membrane</location>
        <topology evidence="1 11">Multi-pass membrane protein</topology>
    </subcellularLocation>
</comment>
<keyword evidence="5 11" id="KW-0378">Hydrolase</keyword>
<dbReference type="OMA" id="LTVYQHE"/>
<evidence type="ECO:0000256" key="8">
    <source>
        <dbReference type="ARBA" id="ARBA00023136"/>
    </source>
</evidence>
<evidence type="ECO:0000259" key="12">
    <source>
        <dbReference type="SMART" id="SM00014"/>
    </source>
</evidence>
<feature type="transmembrane region" description="Helical" evidence="11">
    <location>
        <begin position="142"/>
        <end position="161"/>
    </location>
</feature>
<dbReference type="InParanoid" id="A0A1S3JXW9"/>
<evidence type="ECO:0000256" key="6">
    <source>
        <dbReference type="ARBA" id="ARBA00022824"/>
    </source>
</evidence>
<dbReference type="CDD" id="cd03382">
    <property type="entry name" value="PAP2_dolichyldiphosphatase"/>
    <property type="match status" value="1"/>
</dbReference>
<dbReference type="InterPro" id="IPR036938">
    <property type="entry name" value="PAP2/HPO_sf"/>
</dbReference>
<dbReference type="GeneID" id="106177054"/>
<organism evidence="13 14">
    <name type="scientific">Lingula anatina</name>
    <name type="common">Brachiopod</name>
    <name type="synonym">Lingula unguis</name>
    <dbReference type="NCBI Taxonomy" id="7574"/>
    <lineage>
        <taxon>Eukaryota</taxon>
        <taxon>Metazoa</taxon>
        <taxon>Spiralia</taxon>
        <taxon>Lophotrochozoa</taxon>
        <taxon>Brachiopoda</taxon>
        <taxon>Linguliformea</taxon>
        <taxon>Lingulata</taxon>
        <taxon>Lingulida</taxon>
        <taxon>Linguloidea</taxon>
        <taxon>Lingulidae</taxon>
        <taxon>Lingula</taxon>
    </lineage>
</organism>
<evidence type="ECO:0000256" key="1">
    <source>
        <dbReference type="ARBA" id="ARBA00004477"/>
    </source>
</evidence>
<keyword evidence="4 11" id="KW-0812">Transmembrane</keyword>
<dbReference type="GO" id="GO:0006487">
    <property type="term" value="P:protein N-linked glycosylation"/>
    <property type="evidence" value="ECO:0007669"/>
    <property type="project" value="UniProtKB-UniRule"/>
</dbReference>
<sequence>MASASAGASANADLPEFRDDDMVKWKAISLTHVDYPEGDIFGFLLACSSLLPVFILGSFFTLIIFRRDLHTICYFAGLILNESVNWVTKHIIKEPRPRARSVLHTEYGMPSSHSQFMWFFATYLVFFLFIRVHRNNKFVDELWKYATLTFVFSLATAVGYSRIYLGYHTFRQVFWGAVLGAILGALWFSIVQFVCTPFFPLIAAWPISEYLMIRDSTLIPNVMWFEYTSHRTESRSRLRKQGSWKSS</sequence>
<dbReference type="InterPro" id="IPR000326">
    <property type="entry name" value="PAP2/HPO"/>
</dbReference>
<evidence type="ECO:0000256" key="10">
    <source>
        <dbReference type="ARBA" id="ARBA00047349"/>
    </source>
</evidence>
<dbReference type="OrthoDB" id="302705at2759"/>
<dbReference type="STRING" id="7574.A0A1S3JXW9"/>
<dbReference type="RefSeq" id="XP_013415152.1">
    <property type="nucleotide sequence ID" value="XM_013559698.1"/>
</dbReference>
<evidence type="ECO:0000313" key="13">
    <source>
        <dbReference type="Proteomes" id="UP000085678"/>
    </source>
</evidence>
<evidence type="ECO:0000256" key="2">
    <source>
        <dbReference type="ARBA" id="ARBA00004922"/>
    </source>
</evidence>
<dbReference type="GO" id="GO:0047874">
    <property type="term" value="F:dolichyldiphosphatase activity"/>
    <property type="evidence" value="ECO:0007669"/>
    <property type="project" value="UniProtKB-UniRule"/>
</dbReference>
<dbReference type="PANTHER" id="PTHR11247:SF1">
    <property type="entry name" value="DOLICHYLDIPHOSPHATASE 1"/>
    <property type="match status" value="1"/>
</dbReference>